<dbReference type="SUPFAM" id="SSF53474">
    <property type="entry name" value="alpha/beta-Hydrolases"/>
    <property type="match status" value="1"/>
</dbReference>
<evidence type="ECO:0000256" key="2">
    <source>
        <dbReference type="ARBA" id="ARBA00022801"/>
    </source>
</evidence>
<dbReference type="Proteomes" id="UP000799750">
    <property type="component" value="Unassembled WGS sequence"/>
</dbReference>
<sequence length="666" mass="74856">MRPETKSEHVTERQHRSPVIRGSFWKWRVTAATIFFSIFFMYQLQDVKFNRFGGDRISITSPTSFEPKVFFWKDIEPSSQIVYHNCYDGLQCARLEVPMDWNRTDGAGNKVAIAIVRVPAKVPVTDPRYGGPILINPGGPGGSGVARVLRVGRQLQKVVDSGVTPEEASYNSSDKYFDILGFDPRGINNTTPTISCFPNSFSRQSWITQADAEGMLGSSDASFNWNWRRARALAEGCSKQLAKPLYGNEPLGEHVNTAPVARDMVEIIERHAEWKEIEGKRAQQVLDQSTGFDPDHSIIARTTWNQGIEKLQYWGFSYGTLLGATFAAMYPDKVHRVVLDGVVDADSYYYGYWDSNLWDSDEIYTKFFEYCFEAGPDLCPFHDPRGSAAMRVIYETMLTNIWNNPLAIPGNEERGPEIITWTDIKIITKTALYQPLEYFYILAELLADLTKGDGSKFAIFKQGERTCSGCPLQECQEAGPYSRECMITGWDGVDASSAVLCTDGVYLGDIDEEGFKEYWQMLKNQSHAMGDYWARTRLSCVGWNNTAKWRYPGPFAGNTSHPILWISNTLDTVTPIRNGRKMRDMFPGSVLLEQNCQGHCSFTAPSICTAKAVRAYFQTGVLPPPNTLCEADVKPFFKDASASRTLEKSDIELLDALIVASKNSMD</sequence>
<evidence type="ECO:0000259" key="4">
    <source>
        <dbReference type="Pfam" id="PF00561"/>
    </source>
</evidence>
<keyword evidence="3" id="KW-1133">Transmembrane helix</keyword>
<dbReference type="InterPro" id="IPR029058">
    <property type="entry name" value="AB_hydrolase_fold"/>
</dbReference>
<dbReference type="GO" id="GO:0016787">
    <property type="term" value="F:hydrolase activity"/>
    <property type="evidence" value="ECO:0007669"/>
    <property type="project" value="UniProtKB-KW"/>
</dbReference>
<feature type="transmembrane region" description="Helical" evidence="3">
    <location>
        <begin position="25"/>
        <end position="42"/>
    </location>
</feature>
<dbReference type="PANTHER" id="PTHR43248:SF25">
    <property type="entry name" value="AB HYDROLASE-1 DOMAIN-CONTAINING PROTEIN-RELATED"/>
    <property type="match status" value="1"/>
</dbReference>
<dbReference type="InterPro" id="IPR051601">
    <property type="entry name" value="Serine_prot/Carboxylest_S33"/>
</dbReference>
<evidence type="ECO:0000313" key="7">
    <source>
        <dbReference type="Proteomes" id="UP000799750"/>
    </source>
</evidence>
<dbReference type="Gene3D" id="3.40.50.1820">
    <property type="entry name" value="alpha/beta hydrolase"/>
    <property type="match status" value="1"/>
</dbReference>
<comment type="similarity">
    <text evidence="1">Belongs to the peptidase S33 family.</text>
</comment>
<dbReference type="PANTHER" id="PTHR43248">
    <property type="entry name" value="2-SUCCINYL-6-HYDROXY-2,4-CYCLOHEXADIENE-1-CARBOXYLATE SYNTHASE"/>
    <property type="match status" value="1"/>
</dbReference>
<name>A0A6A6RB39_9PEZI</name>
<evidence type="ECO:0000256" key="3">
    <source>
        <dbReference type="SAM" id="Phobius"/>
    </source>
</evidence>
<reference evidence="6" key="1">
    <citation type="journal article" date="2020" name="Stud. Mycol.">
        <title>101 Dothideomycetes genomes: a test case for predicting lifestyles and emergence of pathogens.</title>
        <authorList>
            <person name="Haridas S."/>
            <person name="Albert R."/>
            <person name="Binder M."/>
            <person name="Bloem J."/>
            <person name="Labutti K."/>
            <person name="Salamov A."/>
            <person name="Andreopoulos B."/>
            <person name="Baker S."/>
            <person name="Barry K."/>
            <person name="Bills G."/>
            <person name="Bluhm B."/>
            <person name="Cannon C."/>
            <person name="Castanera R."/>
            <person name="Culley D."/>
            <person name="Daum C."/>
            <person name="Ezra D."/>
            <person name="Gonzalez J."/>
            <person name="Henrissat B."/>
            <person name="Kuo A."/>
            <person name="Liang C."/>
            <person name="Lipzen A."/>
            <person name="Lutzoni F."/>
            <person name="Magnuson J."/>
            <person name="Mondo S."/>
            <person name="Nolan M."/>
            <person name="Ohm R."/>
            <person name="Pangilinan J."/>
            <person name="Park H.-J."/>
            <person name="Ramirez L."/>
            <person name="Alfaro M."/>
            <person name="Sun H."/>
            <person name="Tritt A."/>
            <person name="Yoshinaga Y."/>
            <person name="Zwiers L.-H."/>
            <person name="Turgeon B."/>
            <person name="Goodwin S."/>
            <person name="Spatafora J."/>
            <person name="Crous P."/>
            <person name="Grigoriev I."/>
        </authorList>
    </citation>
    <scope>NUCLEOTIDE SEQUENCE</scope>
    <source>
        <strain evidence="6">CBS 269.34</strain>
    </source>
</reference>
<proteinExistence type="inferred from homology"/>
<dbReference type="InterPro" id="IPR013595">
    <property type="entry name" value="Pept_S33_TAP-like_C"/>
</dbReference>
<protein>
    <submittedName>
        <fullName evidence="6">Proteinase</fullName>
    </submittedName>
</protein>
<evidence type="ECO:0000313" key="6">
    <source>
        <dbReference type="EMBL" id="KAF2500930.1"/>
    </source>
</evidence>
<organism evidence="6 7">
    <name type="scientific">Lophium mytilinum</name>
    <dbReference type="NCBI Taxonomy" id="390894"/>
    <lineage>
        <taxon>Eukaryota</taxon>
        <taxon>Fungi</taxon>
        <taxon>Dikarya</taxon>
        <taxon>Ascomycota</taxon>
        <taxon>Pezizomycotina</taxon>
        <taxon>Dothideomycetes</taxon>
        <taxon>Pleosporomycetidae</taxon>
        <taxon>Mytilinidiales</taxon>
        <taxon>Mytilinidiaceae</taxon>
        <taxon>Lophium</taxon>
    </lineage>
</organism>
<dbReference type="AlphaFoldDB" id="A0A6A6RB39"/>
<feature type="domain" description="AB hydrolase-1" evidence="4">
    <location>
        <begin position="307"/>
        <end position="358"/>
    </location>
</feature>
<dbReference type="EMBL" id="MU004182">
    <property type="protein sequence ID" value="KAF2500930.1"/>
    <property type="molecule type" value="Genomic_DNA"/>
</dbReference>
<keyword evidence="2" id="KW-0378">Hydrolase</keyword>
<dbReference type="Pfam" id="PF00561">
    <property type="entry name" value="Abhydrolase_1"/>
    <property type="match status" value="1"/>
</dbReference>
<evidence type="ECO:0000259" key="5">
    <source>
        <dbReference type="Pfam" id="PF08386"/>
    </source>
</evidence>
<gene>
    <name evidence="6" type="ORF">BU16DRAFT_185851</name>
</gene>
<evidence type="ECO:0000256" key="1">
    <source>
        <dbReference type="ARBA" id="ARBA00010088"/>
    </source>
</evidence>
<dbReference type="OrthoDB" id="425534at2759"/>
<feature type="domain" description="Peptidase S33 tripeptidyl aminopeptidase-like C-terminal" evidence="5">
    <location>
        <begin position="528"/>
        <end position="629"/>
    </location>
</feature>
<accession>A0A6A6RB39</accession>
<keyword evidence="3" id="KW-0812">Transmembrane</keyword>
<dbReference type="Pfam" id="PF08386">
    <property type="entry name" value="Abhydrolase_4"/>
    <property type="match status" value="1"/>
</dbReference>
<keyword evidence="3" id="KW-0472">Membrane</keyword>
<dbReference type="InterPro" id="IPR000073">
    <property type="entry name" value="AB_hydrolase_1"/>
</dbReference>
<keyword evidence="7" id="KW-1185">Reference proteome</keyword>